<name>A0ABZ3C5T1_9ACTN</name>
<proteinExistence type="predicted"/>
<keyword evidence="1" id="KW-1277">Toxin-antitoxin system</keyword>
<evidence type="ECO:0000313" key="3">
    <source>
        <dbReference type="Proteomes" id="UP001434337"/>
    </source>
</evidence>
<accession>A0ABZ3C5T1</accession>
<dbReference type="Pfam" id="PF07704">
    <property type="entry name" value="PSK_trans_fac"/>
    <property type="match status" value="1"/>
</dbReference>
<keyword evidence="3" id="KW-1185">Reference proteome</keyword>
<sequence>MHQLAQRAARVTGKSQTGAVEEALERLLRAYEVDPEGEDREARASAVRGIAAAYRYDVGYTNSEIRTVEDLYDDAGLPA</sequence>
<organism evidence="2 3">
    <name type="scientific">Propioniciclava soli</name>
    <dbReference type="NCBI Taxonomy" id="2775081"/>
    <lineage>
        <taxon>Bacteria</taxon>
        <taxon>Bacillati</taxon>
        <taxon>Actinomycetota</taxon>
        <taxon>Actinomycetes</taxon>
        <taxon>Propionibacteriales</taxon>
        <taxon>Propionibacteriaceae</taxon>
        <taxon>Propioniciclava</taxon>
    </lineage>
</organism>
<dbReference type="RefSeq" id="WP_342372191.1">
    <property type="nucleotide sequence ID" value="NZ_CP115965.1"/>
</dbReference>
<dbReference type="InterPro" id="IPR011660">
    <property type="entry name" value="VapB-like"/>
</dbReference>
<evidence type="ECO:0000313" key="2">
    <source>
        <dbReference type="EMBL" id="WZW97986.1"/>
    </source>
</evidence>
<dbReference type="Proteomes" id="UP001434337">
    <property type="component" value="Chromosome"/>
</dbReference>
<protein>
    <submittedName>
        <fullName evidence="2">Type II toxin-antitoxin system VapB family antitoxin</fullName>
    </submittedName>
</protein>
<reference evidence="2 3" key="1">
    <citation type="journal article" date="2023" name="Environ Microbiome">
        <title>A coral-associated actinobacterium mitigates coral bleaching under heat stress.</title>
        <authorList>
            <person name="Li J."/>
            <person name="Zou Y."/>
            <person name="Li Q."/>
            <person name="Zhang J."/>
            <person name="Bourne D.G."/>
            <person name="Lyu Y."/>
            <person name="Liu C."/>
            <person name="Zhang S."/>
        </authorList>
    </citation>
    <scope>NUCLEOTIDE SEQUENCE [LARGE SCALE GENOMIC DNA]</scope>
    <source>
        <strain evidence="2 3">SCSIO 13291</strain>
    </source>
</reference>
<gene>
    <name evidence="2" type="ORF">PCC79_13970</name>
</gene>
<dbReference type="EMBL" id="CP115965">
    <property type="protein sequence ID" value="WZW97986.1"/>
    <property type="molecule type" value="Genomic_DNA"/>
</dbReference>
<evidence type="ECO:0000256" key="1">
    <source>
        <dbReference type="ARBA" id="ARBA00022649"/>
    </source>
</evidence>